<reference evidence="3 4" key="1">
    <citation type="submission" date="2015-02" db="EMBL/GenBank/DDBJ databases">
        <title>Draft genome sequences of ten Microbacterium spp. with emphasis on heavy metal contaminated environments.</title>
        <authorList>
            <person name="Corretto E."/>
        </authorList>
    </citation>
    <scope>NUCLEOTIDE SEQUENCE [LARGE SCALE GENOMIC DNA]</scope>
    <source>
        <strain evidence="3 4">BEL4b</strain>
    </source>
</reference>
<evidence type="ECO:0000313" key="3">
    <source>
        <dbReference type="EMBL" id="KJL28841.1"/>
    </source>
</evidence>
<dbReference type="InterPro" id="IPR010982">
    <property type="entry name" value="Lambda_DNA-bd_dom_sf"/>
</dbReference>
<sequence>MIFRSNMTAYWLRSGAIVTRVKTPAEEFNAAVGRQLRAEIAAAGSSIAAMSRGIGIARSALDNYVTGKRAIPVPIVYSVCATLHVEPHIVFARAEERLRADSGTAAGVLTPFRRRTNVGDPGQDIPEVAFDSSLGHEGDTDDLYQ</sequence>
<protein>
    <recommendedName>
        <fullName evidence="2">HTH cro/C1-type domain-containing protein</fullName>
    </recommendedName>
</protein>
<evidence type="ECO:0000256" key="1">
    <source>
        <dbReference type="SAM" id="MobiDB-lite"/>
    </source>
</evidence>
<dbReference type="Proteomes" id="UP000033640">
    <property type="component" value="Unassembled WGS sequence"/>
</dbReference>
<gene>
    <name evidence="3" type="ORF">RS83_02322</name>
</gene>
<dbReference type="PROSITE" id="PS50943">
    <property type="entry name" value="HTH_CROC1"/>
    <property type="match status" value="1"/>
</dbReference>
<proteinExistence type="predicted"/>
<dbReference type="InterPro" id="IPR001387">
    <property type="entry name" value="Cro/C1-type_HTH"/>
</dbReference>
<evidence type="ECO:0000259" key="2">
    <source>
        <dbReference type="PROSITE" id="PS50943"/>
    </source>
</evidence>
<comment type="caution">
    <text evidence="3">The sequence shown here is derived from an EMBL/GenBank/DDBJ whole genome shotgun (WGS) entry which is preliminary data.</text>
</comment>
<evidence type="ECO:0000313" key="4">
    <source>
        <dbReference type="Proteomes" id="UP000033640"/>
    </source>
</evidence>
<feature type="domain" description="HTH cro/C1-type" evidence="2">
    <location>
        <begin position="36"/>
        <end position="90"/>
    </location>
</feature>
<dbReference type="AlphaFoldDB" id="A0A0F0LBB1"/>
<dbReference type="GO" id="GO:0003677">
    <property type="term" value="F:DNA binding"/>
    <property type="evidence" value="ECO:0007669"/>
    <property type="project" value="InterPro"/>
</dbReference>
<dbReference type="Gene3D" id="1.10.260.40">
    <property type="entry name" value="lambda repressor-like DNA-binding domains"/>
    <property type="match status" value="1"/>
</dbReference>
<dbReference type="EMBL" id="JYIW01000025">
    <property type="protein sequence ID" value="KJL28841.1"/>
    <property type="molecule type" value="Genomic_DNA"/>
</dbReference>
<organism evidence="3 4">
    <name type="scientific">Microbacterium oxydans</name>
    <dbReference type="NCBI Taxonomy" id="82380"/>
    <lineage>
        <taxon>Bacteria</taxon>
        <taxon>Bacillati</taxon>
        <taxon>Actinomycetota</taxon>
        <taxon>Actinomycetes</taxon>
        <taxon>Micrococcales</taxon>
        <taxon>Microbacteriaceae</taxon>
        <taxon>Microbacterium</taxon>
    </lineage>
</organism>
<feature type="region of interest" description="Disordered" evidence="1">
    <location>
        <begin position="113"/>
        <end position="145"/>
    </location>
</feature>
<name>A0A0F0LBB1_9MICO</name>
<dbReference type="SMART" id="SM00530">
    <property type="entry name" value="HTH_XRE"/>
    <property type="match status" value="1"/>
</dbReference>
<accession>A0A0F0LBB1</accession>
<dbReference type="PATRIC" id="fig|82380.11.peg.2359"/>
<dbReference type="SUPFAM" id="SSF47413">
    <property type="entry name" value="lambda repressor-like DNA-binding domains"/>
    <property type="match status" value="1"/>
</dbReference>